<keyword evidence="1 2" id="KW-0732">Signal</keyword>
<evidence type="ECO:0000259" key="3">
    <source>
        <dbReference type="SMART" id="SM00768"/>
    </source>
</evidence>
<dbReference type="InterPro" id="IPR012946">
    <property type="entry name" value="X8"/>
</dbReference>
<dbReference type="GeneID" id="107025591"/>
<sequence>MAKPILTLLFLLLSNFSVRSLTLADGQKTWCVAKPSSVDMALEENLIYACKYVNCNIFKEGGPCFSPNNLMNHASIAMNLYYQFTGRHPWDCYFNNSGLVVLTDPSYGGCIYG</sequence>
<evidence type="ECO:0000313" key="4">
    <source>
        <dbReference type="Proteomes" id="UP000694930"/>
    </source>
</evidence>
<evidence type="ECO:0000256" key="1">
    <source>
        <dbReference type="ARBA" id="ARBA00022729"/>
    </source>
</evidence>
<name>A0ABM1H8A5_SOLPN</name>
<evidence type="ECO:0000313" key="5">
    <source>
        <dbReference type="RefSeq" id="XP_015081851.1"/>
    </source>
</evidence>
<keyword evidence="4" id="KW-1185">Reference proteome</keyword>
<organism evidence="4 5">
    <name type="scientific">Solanum pennellii</name>
    <name type="common">Tomato</name>
    <name type="synonym">Lycopersicon pennellii</name>
    <dbReference type="NCBI Taxonomy" id="28526"/>
    <lineage>
        <taxon>Eukaryota</taxon>
        <taxon>Viridiplantae</taxon>
        <taxon>Streptophyta</taxon>
        <taxon>Embryophyta</taxon>
        <taxon>Tracheophyta</taxon>
        <taxon>Spermatophyta</taxon>
        <taxon>Magnoliopsida</taxon>
        <taxon>eudicotyledons</taxon>
        <taxon>Gunneridae</taxon>
        <taxon>Pentapetalae</taxon>
        <taxon>asterids</taxon>
        <taxon>lamiids</taxon>
        <taxon>Solanales</taxon>
        <taxon>Solanaceae</taxon>
        <taxon>Solanoideae</taxon>
        <taxon>Solaneae</taxon>
        <taxon>Solanum</taxon>
        <taxon>Solanum subgen. Lycopersicon</taxon>
    </lineage>
</organism>
<evidence type="ECO:0000256" key="2">
    <source>
        <dbReference type="SAM" id="SignalP"/>
    </source>
</evidence>
<dbReference type="SMART" id="SM00768">
    <property type="entry name" value="X8"/>
    <property type="match status" value="1"/>
</dbReference>
<proteinExistence type="predicted"/>
<dbReference type="Pfam" id="PF07983">
    <property type="entry name" value="X8"/>
    <property type="match status" value="1"/>
</dbReference>
<dbReference type="RefSeq" id="XP_015081851.1">
    <property type="nucleotide sequence ID" value="XM_015226365.2"/>
</dbReference>
<feature type="signal peptide" evidence="2">
    <location>
        <begin position="1"/>
        <end position="20"/>
    </location>
</feature>
<protein>
    <submittedName>
        <fullName evidence="5">Glucan endo-1,3-beta-glucosidase-like</fullName>
    </submittedName>
</protein>
<dbReference type="PANTHER" id="PTHR31044:SF93">
    <property type="entry name" value="X8 DOMAIN-CONTAINING PROTEIN"/>
    <property type="match status" value="1"/>
</dbReference>
<dbReference type="Gene3D" id="1.20.58.1040">
    <property type="match status" value="1"/>
</dbReference>
<reference evidence="5" key="2">
    <citation type="submission" date="2025-08" db="UniProtKB">
        <authorList>
            <consortium name="RefSeq"/>
        </authorList>
    </citation>
    <scope>IDENTIFICATION</scope>
</reference>
<dbReference type="PANTHER" id="PTHR31044">
    <property type="entry name" value="BETA-1,3 GLUCANASE"/>
    <property type="match status" value="1"/>
</dbReference>
<reference evidence="4" key="1">
    <citation type="journal article" date="2014" name="Nat. Genet.">
        <title>The genome of the stress-tolerant wild tomato species Solanum pennellii.</title>
        <authorList>
            <person name="Bolger A."/>
            <person name="Scossa F."/>
            <person name="Bolger M.E."/>
            <person name="Lanz C."/>
            <person name="Maumus F."/>
            <person name="Tohge T."/>
            <person name="Quesneville H."/>
            <person name="Alseekh S."/>
            <person name="Sorensen I."/>
            <person name="Lichtenstein G."/>
            <person name="Fich E.A."/>
            <person name="Conte M."/>
            <person name="Keller H."/>
            <person name="Schneeberger K."/>
            <person name="Schwacke R."/>
            <person name="Ofner I."/>
            <person name="Vrebalov J."/>
            <person name="Xu Y."/>
            <person name="Osorio S."/>
            <person name="Aflitos S.A."/>
            <person name="Schijlen E."/>
            <person name="Jimenez-Gomez J.M."/>
            <person name="Ryngajllo M."/>
            <person name="Kimura S."/>
            <person name="Kumar R."/>
            <person name="Koenig D."/>
            <person name="Headland L.R."/>
            <person name="Maloof J.N."/>
            <person name="Sinha N."/>
            <person name="van Ham R.C."/>
            <person name="Lankhorst R.K."/>
            <person name="Mao L."/>
            <person name="Vogel A."/>
            <person name="Arsova B."/>
            <person name="Panstruga R."/>
            <person name="Fei Z."/>
            <person name="Rose J.K."/>
            <person name="Zamir D."/>
            <person name="Carrari F."/>
            <person name="Giovannoni J.J."/>
            <person name="Weigel D."/>
            <person name="Usadel B."/>
            <person name="Fernie A.R."/>
        </authorList>
    </citation>
    <scope>NUCLEOTIDE SEQUENCE [LARGE SCALE GENOMIC DNA]</scope>
    <source>
        <strain evidence="4">cv. LA0716</strain>
    </source>
</reference>
<gene>
    <name evidence="5" type="primary">LOC107025591</name>
</gene>
<feature type="domain" description="X8" evidence="3">
    <location>
        <begin position="29"/>
        <end position="112"/>
    </location>
</feature>
<dbReference type="Proteomes" id="UP000694930">
    <property type="component" value="Chromosome 7"/>
</dbReference>
<dbReference type="InterPro" id="IPR044788">
    <property type="entry name" value="X8_dom_prot"/>
</dbReference>
<accession>A0ABM1H8A5</accession>
<feature type="chain" id="PRO_5046372132" evidence="2">
    <location>
        <begin position="21"/>
        <end position="113"/>
    </location>
</feature>